<dbReference type="Proteomes" id="UP000465031">
    <property type="component" value="Chromosome"/>
</dbReference>
<dbReference type="KEGG" id="rte:GSU10_04495"/>
<evidence type="ECO:0000313" key="4">
    <source>
        <dbReference type="Proteomes" id="UP000465031"/>
    </source>
</evidence>
<keyword evidence="2" id="KW-1133">Transmembrane helix</keyword>
<accession>A0AAE6RIQ7</accession>
<feature type="compositionally biased region" description="Basic and acidic residues" evidence="1">
    <location>
        <begin position="1"/>
        <end position="19"/>
    </location>
</feature>
<protein>
    <submittedName>
        <fullName evidence="3">Uncharacterized protein</fullName>
    </submittedName>
</protein>
<evidence type="ECO:0000313" key="3">
    <source>
        <dbReference type="EMBL" id="QHC54976.1"/>
    </source>
</evidence>
<gene>
    <name evidence="3" type="ORF">GSU10_04495</name>
</gene>
<evidence type="ECO:0000256" key="1">
    <source>
        <dbReference type="SAM" id="MobiDB-lite"/>
    </source>
</evidence>
<reference evidence="4" key="1">
    <citation type="submission" date="2019-12" db="EMBL/GenBank/DDBJ databases">
        <title>Complete and draft genome sequences of new strains and members of some known species of the genus Rathayibacter isolated from plants.</title>
        <authorList>
            <person name="Tarlachkov S.V."/>
            <person name="Starodumova I.P."/>
            <person name="Dorofeeva L.V."/>
            <person name="Prisyazhnaya N.V."/>
            <person name="Leyn S."/>
            <person name="Zlamal J."/>
            <person name="Elan M."/>
            <person name="Osterman A.L."/>
            <person name="Nadler S."/>
            <person name="Subbotin S.A."/>
            <person name="Evtushenko L.I."/>
        </authorList>
    </citation>
    <scope>NUCLEOTIDE SEQUENCE [LARGE SCALE GENOMIC DNA]</scope>
    <source>
        <strain evidence="4">VKM Ac-2761</strain>
    </source>
</reference>
<evidence type="ECO:0000256" key="2">
    <source>
        <dbReference type="SAM" id="Phobius"/>
    </source>
</evidence>
<organism evidence="3 4">
    <name type="scientific">Rathayibacter tanaceti</name>
    <dbReference type="NCBI Taxonomy" id="1671680"/>
    <lineage>
        <taxon>Bacteria</taxon>
        <taxon>Bacillati</taxon>
        <taxon>Actinomycetota</taxon>
        <taxon>Actinomycetes</taxon>
        <taxon>Micrococcales</taxon>
        <taxon>Microbacteriaceae</taxon>
        <taxon>Rathayibacter</taxon>
    </lineage>
</organism>
<dbReference type="AlphaFoldDB" id="A0AAE6RIQ7"/>
<feature type="region of interest" description="Disordered" evidence="1">
    <location>
        <begin position="1"/>
        <end position="30"/>
    </location>
</feature>
<feature type="transmembrane region" description="Helical" evidence="2">
    <location>
        <begin position="39"/>
        <end position="58"/>
    </location>
</feature>
<dbReference type="RefSeq" id="WP_068211801.1">
    <property type="nucleotide sequence ID" value="NZ_CP047186.1"/>
</dbReference>
<keyword evidence="2" id="KW-0812">Transmembrane</keyword>
<name>A0AAE6RIQ7_9MICO</name>
<feature type="transmembrane region" description="Helical" evidence="2">
    <location>
        <begin position="99"/>
        <end position="121"/>
    </location>
</feature>
<proteinExistence type="predicted"/>
<keyword evidence="2" id="KW-0472">Membrane</keyword>
<dbReference type="EMBL" id="CP047186">
    <property type="protein sequence ID" value="QHC54976.1"/>
    <property type="molecule type" value="Genomic_DNA"/>
</dbReference>
<sequence length="162" mass="16228">MVRYVDTRRSAARSAHDQEDALVTNPHPDAPRAGAQRTLALVLLVVVTALALLLGHPLERLHDALPATSVSASTGTAADAPVASASVPGVEDSATLGGLAELCAMLAAVCLVVVAAVALAARARPGQGAIASTAPPAKALHAVPPAARVRPSHAASCVPLRL</sequence>